<name>A0A0F9LU26_9ZZZZ</name>
<reference evidence="1" key="1">
    <citation type="journal article" date="2015" name="Nature">
        <title>Complex archaea that bridge the gap between prokaryotes and eukaryotes.</title>
        <authorList>
            <person name="Spang A."/>
            <person name="Saw J.H."/>
            <person name="Jorgensen S.L."/>
            <person name="Zaremba-Niedzwiedzka K."/>
            <person name="Martijn J."/>
            <person name="Lind A.E."/>
            <person name="van Eijk R."/>
            <person name="Schleper C."/>
            <person name="Guy L."/>
            <person name="Ettema T.J."/>
        </authorList>
    </citation>
    <scope>NUCLEOTIDE SEQUENCE</scope>
</reference>
<dbReference type="EMBL" id="LAZR01005822">
    <property type="protein sequence ID" value="KKM96878.1"/>
    <property type="molecule type" value="Genomic_DNA"/>
</dbReference>
<feature type="non-terminal residue" evidence="1">
    <location>
        <position position="79"/>
    </location>
</feature>
<gene>
    <name evidence="1" type="ORF">LCGC14_1173620</name>
</gene>
<comment type="caution">
    <text evidence="1">The sequence shown here is derived from an EMBL/GenBank/DDBJ whole genome shotgun (WGS) entry which is preliminary data.</text>
</comment>
<accession>A0A0F9LU26</accession>
<evidence type="ECO:0000313" key="1">
    <source>
        <dbReference type="EMBL" id="KKM96878.1"/>
    </source>
</evidence>
<proteinExistence type="predicted"/>
<protein>
    <submittedName>
        <fullName evidence="1">Uncharacterized protein</fullName>
    </submittedName>
</protein>
<organism evidence="1">
    <name type="scientific">marine sediment metagenome</name>
    <dbReference type="NCBI Taxonomy" id="412755"/>
    <lineage>
        <taxon>unclassified sequences</taxon>
        <taxon>metagenomes</taxon>
        <taxon>ecological metagenomes</taxon>
    </lineage>
</organism>
<dbReference type="AlphaFoldDB" id="A0A0F9LU26"/>
<sequence length="79" mass="9229">MLAAVFLNHNKTVIIKNYENGFKRIFTKLLDSIQFPFIQFYKKQTTVCLLNTNKILANSKFIQTLIKKLFGLKSTIIYP</sequence>